<dbReference type="Proteomes" id="UP001176429">
    <property type="component" value="Unassembled WGS sequence"/>
</dbReference>
<comment type="caution">
    <text evidence="2">The sequence shown here is derived from an EMBL/GenBank/DDBJ whole genome shotgun (WGS) entry which is preliminary data.</text>
</comment>
<reference evidence="2" key="1">
    <citation type="submission" date="2023-07" db="EMBL/GenBank/DDBJ databases">
        <authorList>
            <person name="Kim M.K."/>
        </authorList>
    </citation>
    <scope>NUCLEOTIDE SEQUENCE</scope>
    <source>
        <strain evidence="2">ASUV-10-1</strain>
    </source>
</reference>
<feature type="compositionally biased region" description="Basic and acidic residues" evidence="1">
    <location>
        <begin position="158"/>
        <end position="170"/>
    </location>
</feature>
<feature type="region of interest" description="Disordered" evidence="1">
    <location>
        <begin position="158"/>
        <end position="177"/>
    </location>
</feature>
<evidence type="ECO:0000313" key="3">
    <source>
        <dbReference type="Proteomes" id="UP001176429"/>
    </source>
</evidence>
<gene>
    <name evidence="2" type="ORF">Q5H93_06875</name>
</gene>
<dbReference type="RefSeq" id="WP_305005765.1">
    <property type="nucleotide sequence ID" value="NZ_JAUQSY010000004.1"/>
</dbReference>
<accession>A0ABT9B9P5</accession>
<name>A0ABT9B9P5_9BACT</name>
<evidence type="ECO:0008006" key="4">
    <source>
        <dbReference type="Google" id="ProtNLM"/>
    </source>
</evidence>
<protein>
    <recommendedName>
        <fullName evidence="4">Discoidin domain-containing protein</fullName>
    </recommendedName>
</protein>
<organism evidence="2 3">
    <name type="scientific">Hymenobacter aranciens</name>
    <dbReference type="NCBI Taxonomy" id="3063996"/>
    <lineage>
        <taxon>Bacteria</taxon>
        <taxon>Pseudomonadati</taxon>
        <taxon>Bacteroidota</taxon>
        <taxon>Cytophagia</taxon>
        <taxon>Cytophagales</taxon>
        <taxon>Hymenobacteraceae</taxon>
        <taxon>Hymenobacter</taxon>
    </lineage>
</organism>
<keyword evidence="3" id="KW-1185">Reference proteome</keyword>
<sequence length="207" mass="24065">MPKTDFYPQNLAPLLKWLQLQVTQWEANYLKFGYTKDDKDDVVKRVQAVIDRINQVAALQANQAQQVQDRETLTTEFEAYYRELIQRVRRTPKLDAGVPAAFEWDGKEQSKEDADTAQPRVSGVHTAPSEVIIDWVRGRFDGVDVELSYDGSTWTKGDFDTRSPFEDRRPLRTPGQPETRYYRLRYRLKDQPFGQYSKVAQAVARDN</sequence>
<proteinExistence type="predicted"/>
<evidence type="ECO:0000313" key="2">
    <source>
        <dbReference type="EMBL" id="MDO7874449.1"/>
    </source>
</evidence>
<evidence type="ECO:0000256" key="1">
    <source>
        <dbReference type="SAM" id="MobiDB-lite"/>
    </source>
</evidence>
<dbReference type="EMBL" id="JAUQSY010000004">
    <property type="protein sequence ID" value="MDO7874449.1"/>
    <property type="molecule type" value="Genomic_DNA"/>
</dbReference>